<dbReference type="Gene3D" id="1.10.10.1800">
    <property type="entry name" value="tRNA uridine 5-carboxymethylaminomethyl modification enzyme MnmG/GidA"/>
    <property type="match status" value="1"/>
</dbReference>
<dbReference type="InterPro" id="IPR004416">
    <property type="entry name" value="MnmG"/>
</dbReference>
<dbReference type="FunFam" id="1.10.150.570:FF:000001">
    <property type="entry name" value="tRNA uridine 5-carboxymethylaminomethyl modification enzyme MnmG"/>
    <property type="match status" value="1"/>
</dbReference>
<dbReference type="FunFam" id="3.50.50.60:FF:000002">
    <property type="entry name" value="tRNA uridine 5-carboxymethylaminomethyl modification enzyme MnmG"/>
    <property type="match status" value="1"/>
</dbReference>
<evidence type="ECO:0000313" key="13">
    <source>
        <dbReference type="EMBL" id="PTQ53393.1"/>
    </source>
</evidence>
<feature type="domain" description="tRNA uridine 5-carboxymethylaminomethyl modification enzyme C-terminal subdomain" evidence="12">
    <location>
        <begin position="551"/>
        <end position="622"/>
    </location>
</feature>
<dbReference type="InterPro" id="IPR036188">
    <property type="entry name" value="FAD/NAD-bd_sf"/>
</dbReference>
<evidence type="ECO:0000256" key="7">
    <source>
        <dbReference type="ARBA" id="ARBA00022827"/>
    </source>
</evidence>
<feature type="binding site" evidence="11">
    <location>
        <begin position="19"/>
        <end position="24"/>
    </location>
    <ligand>
        <name>FAD</name>
        <dbReference type="ChEBI" id="CHEBI:57692"/>
    </ligand>
</feature>
<evidence type="ECO:0000256" key="4">
    <source>
        <dbReference type="ARBA" id="ARBA00020461"/>
    </source>
</evidence>
<evidence type="ECO:0000256" key="6">
    <source>
        <dbReference type="ARBA" id="ARBA00022694"/>
    </source>
</evidence>
<dbReference type="PANTHER" id="PTHR11806:SF0">
    <property type="entry name" value="PROTEIN MTO1 HOMOLOG, MITOCHONDRIAL"/>
    <property type="match status" value="1"/>
</dbReference>
<dbReference type="Gene3D" id="1.10.150.570">
    <property type="entry name" value="GidA associated domain, C-terminal subdomain"/>
    <property type="match status" value="1"/>
</dbReference>
<evidence type="ECO:0000256" key="9">
    <source>
        <dbReference type="ARBA" id="ARBA00025948"/>
    </source>
</evidence>
<organism evidence="13 14">
    <name type="scientific">Brockia lithotrophica</name>
    <dbReference type="NCBI Taxonomy" id="933949"/>
    <lineage>
        <taxon>Bacteria</taxon>
        <taxon>Bacillati</taxon>
        <taxon>Bacillota</taxon>
        <taxon>Bacilli</taxon>
        <taxon>Bacillales</taxon>
        <taxon>Bacillales Family X. Incertae Sedis</taxon>
        <taxon>Brockia</taxon>
    </lineage>
</organism>
<proteinExistence type="inferred from homology"/>
<comment type="similarity">
    <text evidence="3 11">Belongs to the MnmG family.</text>
</comment>
<evidence type="ECO:0000256" key="3">
    <source>
        <dbReference type="ARBA" id="ARBA00007653"/>
    </source>
</evidence>
<dbReference type="GO" id="GO:0030488">
    <property type="term" value="P:tRNA methylation"/>
    <property type="evidence" value="ECO:0007669"/>
    <property type="project" value="TreeGrafter"/>
</dbReference>
<dbReference type="PRINTS" id="PR00411">
    <property type="entry name" value="PNDRDTASEI"/>
</dbReference>
<comment type="subunit">
    <text evidence="9 11">Homodimer. Heterotetramer of two MnmE and two MnmG subunits.</text>
</comment>
<keyword evidence="11" id="KW-0963">Cytoplasm</keyword>
<dbReference type="InterPro" id="IPR040131">
    <property type="entry name" value="MnmG_N"/>
</dbReference>
<evidence type="ECO:0000256" key="8">
    <source>
        <dbReference type="ARBA" id="ARBA00023027"/>
    </source>
</evidence>
<dbReference type="SMART" id="SM01228">
    <property type="entry name" value="GIDA_assoc_3"/>
    <property type="match status" value="1"/>
</dbReference>
<gene>
    <name evidence="11" type="primary">mnmG</name>
    <name evidence="11" type="synonym">gidA</name>
    <name evidence="13" type="ORF">BLITH_0473</name>
</gene>
<dbReference type="InterPro" id="IPR049312">
    <property type="entry name" value="GIDA_C_N"/>
</dbReference>
<evidence type="ECO:0000256" key="1">
    <source>
        <dbReference type="ARBA" id="ARBA00001974"/>
    </source>
</evidence>
<evidence type="ECO:0000313" key="14">
    <source>
        <dbReference type="Proteomes" id="UP000244016"/>
    </source>
</evidence>
<reference evidence="13 14" key="1">
    <citation type="submission" date="2017-08" db="EMBL/GenBank/DDBJ databases">
        <title>Burning lignite coal seam in the remote Altai Mountains harbors a hydrogen-driven thermophilic microbial community.</title>
        <authorList>
            <person name="Kadnikov V.V."/>
            <person name="Mardanov A.V."/>
            <person name="Ivasenko D."/>
            <person name="Beletsky A.V."/>
            <person name="Karnachuk O.V."/>
            <person name="Ravin N.V."/>
        </authorList>
    </citation>
    <scope>NUCLEOTIDE SEQUENCE [LARGE SCALE GENOMIC DNA]</scope>
    <source>
        <strain evidence="13">AL31</strain>
    </source>
</reference>
<dbReference type="InterPro" id="IPR026904">
    <property type="entry name" value="MnmG_C"/>
</dbReference>
<dbReference type="Pfam" id="PF21680">
    <property type="entry name" value="GIDA_C_1st"/>
    <property type="match status" value="1"/>
</dbReference>
<dbReference type="InterPro" id="IPR002218">
    <property type="entry name" value="MnmG-rel"/>
</dbReference>
<keyword evidence="8 11" id="KW-0520">NAD</keyword>
<comment type="subcellular location">
    <subcellularLocation>
        <location evidence="11">Cytoplasm</location>
    </subcellularLocation>
</comment>
<dbReference type="HAMAP" id="MF_00129">
    <property type="entry name" value="MnmG_GidA"/>
    <property type="match status" value="1"/>
</dbReference>
<dbReference type="InterPro" id="IPR047001">
    <property type="entry name" value="MnmG_C_subdom"/>
</dbReference>
<comment type="caution">
    <text evidence="11">Lacks conserved residue(s) required for the propagation of feature annotation.</text>
</comment>
<evidence type="ECO:0000256" key="2">
    <source>
        <dbReference type="ARBA" id="ARBA00003717"/>
    </source>
</evidence>
<evidence type="ECO:0000259" key="12">
    <source>
        <dbReference type="SMART" id="SM01228"/>
    </source>
</evidence>
<dbReference type="NCBIfam" id="TIGR00136">
    <property type="entry name" value="mnmG_gidA"/>
    <property type="match status" value="1"/>
</dbReference>
<dbReference type="GO" id="GO:0002098">
    <property type="term" value="P:tRNA wobble uridine modification"/>
    <property type="evidence" value="ECO:0007669"/>
    <property type="project" value="InterPro"/>
</dbReference>
<dbReference type="GO" id="GO:0005829">
    <property type="term" value="C:cytosol"/>
    <property type="evidence" value="ECO:0007669"/>
    <property type="project" value="TreeGrafter"/>
</dbReference>
<keyword evidence="5 11" id="KW-0285">Flavoprotein</keyword>
<evidence type="ECO:0000256" key="10">
    <source>
        <dbReference type="ARBA" id="ARBA00031800"/>
    </source>
</evidence>
<comment type="cofactor">
    <cofactor evidence="1 11">
        <name>FAD</name>
        <dbReference type="ChEBI" id="CHEBI:57692"/>
    </cofactor>
</comment>
<feature type="binding site" evidence="11">
    <location>
        <begin position="281"/>
        <end position="295"/>
    </location>
    <ligand>
        <name>NAD(+)</name>
        <dbReference type="ChEBI" id="CHEBI:57540"/>
    </ligand>
</feature>
<keyword evidence="7 11" id="KW-0274">FAD</keyword>
<dbReference type="EMBL" id="PEBW01000001">
    <property type="protein sequence ID" value="PTQ53393.1"/>
    <property type="molecule type" value="Genomic_DNA"/>
</dbReference>
<dbReference type="InterPro" id="IPR044920">
    <property type="entry name" value="MnmG_C_subdom_sf"/>
</dbReference>
<protein>
    <recommendedName>
        <fullName evidence="4 11">tRNA uridine 5-carboxymethylaminomethyl modification enzyme MnmG</fullName>
    </recommendedName>
    <alternativeName>
        <fullName evidence="10 11">Glucose-inhibited division protein A</fullName>
    </alternativeName>
</protein>
<dbReference type="SUPFAM" id="SSF51905">
    <property type="entry name" value="FAD/NAD(P)-binding domain"/>
    <property type="match status" value="1"/>
</dbReference>
<sequence>MDGVGDGFRAGTYDVIVVGGGHAGVEAALASARLGRRTLLVTLHLDFVARMFCNPSIGGPGKGHMVRELDALGGEMARAADRTALQRRMLNTGKGPAVRALRAQVDRAAYSRYMRRVLEETPGLDLRQGAVVALDVADGRVRGVLLDTGAMYEAASVVLATGTFLNGVVIVGERRTPSGPENLPAARALGEQLVRLGFRVLRLQTSTSPRLDGRTIDFSRLERQDPDPEAPYFSYASRAEDGLPTAGLPTYLTYTTPPGHEFVRLNLHRAPQVSGAVEATGPRYCPSIEEKIVRFPHRERHPIFLEPDGADTYEVYVQGLSTSLPEDVQRELLRTIPGLENARILRVGYTIEYDAVDPLELWPSLETKRVRGLFTAGQVNGTSGYEEAAVQGLLAGINAARFVRGESPLVLGRDEAYIGVLIDDLVTRGVDEPYRMLTSRVEHRLLLRFDNADRRLVPVGYRVGLVSEERYRAYLAKVEAIEAERRRLSSIRITPADEELLRSHGLPVPREPLSAYDYLRRPDVSLTDLLRVVPPPSPLPRDVAEAVELEAKYEGYIAREAQEVARMRRLEDKRLDPDLDYDAVPGLSEEAREKLRQVRPFTVGQAARVRGVHASDVSALLVYLASRERRREAVR</sequence>
<dbReference type="Pfam" id="PF13932">
    <property type="entry name" value="SAM_GIDA_C"/>
    <property type="match status" value="1"/>
</dbReference>
<comment type="caution">
    <text evidence="13">The sequence shown here is derived from an EMBL/GenBank/DDBJ whole genome shotgun (WGS) entry which is preliminary data.</text>
</comment>
<dbReference type="Gene3D" id="3.50.50.60">
    <property type="entry name" value="FAD/NAD(P)-binding domain"/>
    <property type="match status" value="2"/>
</dbReference>
<evidence type="ECO:0000256" key="5">
    <source>
        <dbReference type="ARBA" id="ARBA00022630"/>
    </source>
</evidence>
<evidence type="ECO:0000256" key="11">
    <source>
        <dbReference type="HAMAP-Rule" id="MF_00129"/>
    </source>
</evidence>
<dbReference type="InterPro" id="IPR020595">
    <property type="entry name" value="MnmG-rel_CS"/>
</dbReference>
<accession>A0A2T5GB34</accession>
<dbReference type="Pfam" id="PF01134">
    <property type="entry name" value="GIDA"/>
    <property type="match status" value="1"/>
</dbReference>
<name>A0A2T5GB34_9BACL</name>
<dbReference type="PANTHER" id="PTHR11806">
    <property type="entry name" value="GLUCOSE INHIBITED DIVISION PROTEIN A"/>
    <property type="match status" value="1"/>
</dbReference>
<dbReference type="Proteomes" id="UP000244016">
    <property type="component" value="Unassembled WGS sequence"/>
</dbReference>
<keyword evidence="6 11" id="KW-0819">tRNA processing</keyword>
<dbReference type="AlphaFoldDB" id="A0A2T5GB34"/>
<dbReference type="GO" id="GO:0050660">
    <property type="term" value="F:flavin adenine dinucleotide binding"/>
    <property type="evidence" value="ECO:0007669"/>
    <property type="project" value="UniProtKB-UniRule"/>
</dbReference>
<comment type="function">
    <text evidence="2 11">NAD-binding protein involved in the addition of a carboxymethylaminomethyl (cmnm) group at the wobble position (U34) of certain tRNAs, forming tRNA-cmnm(5)s(2)U34.</text>
</comment>
<dbReference type="PRINTS" id="PR00368">
    <property type="entry name" value="FADPNR"/>
</dbReference>
<dbReference type="PROSITE" id="PS01280">
    <property type="entry name" value="GIDA_1"/>
    <property type="match status" value="1"/>
</dbReference>